<sequence>MDMERQIDKSKHLIFEHDTYQANIEALRQDIKDKKKIVLFVGAGINLGGDSSIDISWNGLLNMMLKDALSILSAEKRYTTKERERLESLLCSSLRIGLRTEEEQSLWETLHTTVEGEFTSLVRASIIKSILGKNYIHTIRHQLYRYCDKDKMTEIFLEYYGHGKELKEDAPSLNSLYQLARFILLYEPLVAVVTYNYDKFLTMAVEVLYENKDKFFSDKEQDMLMENKRWKNGVRIEEVYGSFNNSQQADNILSIYHIHGYLPPFNEPFLSDGNEIVLSMEEYYDNVRNVYSWQTATQLHFLCHFTCIFVGISLSDINPQRMVHYASSIGNEDKIYFLHASTKNYLKETQAEDYKSYVQIMEIKDAFFTNYGLTPIFELGGYKELYNHIFNVLWDKE</sequence>
<comment type="caution">
    <text evidence="1">The sequence shown here is derived from an EMBL/GenBank/DDBJ whole genome shotgun (WGS) entry which is preliminary data.</text>
</comment>
<protein>
    <recommendedName>
        <fullName evidence="3">SIR2-like domain-containing protein</fullName>
    </recommendedName>
</protein>
<name>A0A6I0ZVW7_PHOVU</name>
<proteinExistence type="predicted"/>
<organism evidence="1 2">
    <name type="scientific">Phocaeicola vulgatus</name>
    <name type="common">Bacteroides vulgatus</name>
    <dbReference type="NCBI Taxonomy" id="821"/>
    <lineage>
        <taxon>Bacteria</taxon>
        <taxon>Pseudomonadati</taxon>
        <taxon>Bacteroidota</taxon>
        <taxon>Bacteroidia</taxon>
        <taxon>Bacteroidales</taxon>
        <taxon>Bacteroidaceae</taxon>
        <taxon>Phocaeicola</taxon>
    </lineage>
</organism>
<evidence type="ECO:0000313" key="1">
    <source>
        <dbReference type="EMBL" id="KAB6529134.1"/>
    </source>
</evidence>
<dbReference type="Pfam" id="PF13289">
    <property type="entry name" value="SIR2_2"/>
    <property type="match status" value="1"/>
</dbReference>
<gene>
    <name evidence="1" type="ORF">GAY98_03135</name>
</gene>
<accession>A0A6I0ZVW7</accession>
<evidence type="ECO:0008006" key="3">
    <source>
        <dbReference type="Google" id="ProtNLM"/>
    </source>
</evidence>
<evidence type="ECO:0000313" key="2">
    <source>
        <dbReference type="Proteomes" id="UP000469427"/>
    </source>
</evidence>
<reference evidence="1 2" key="1">
    <citation type="journal article" date="2019" name="Nat. Med.">
        <title>A library of human gut bacterial isolates paired with longitudinal multiomics data enables mechanistic microbiome research.</title>
        <authorList>
            <person name="Poyet M."/>
            <person name="Groussin M."/>
            <person name="Gibbons S.M."/>
            <person name="Avila-Pacheco J."/>
            <person name="Jiang X."/>
            <person name="Kearney S.M."/>
            <person name="Perrotta A.R."/>
            <person name="Berdy B."/>
            <person name="Zhao S."/>
            <person name="Lieberman T.D."/>
            <person name="Swanson P.K."/>
            <person name="Smith M."/>
            <person name="Roesemann S."/>
            <person name="Alexander J.E."/>
            <person name="Rich S.A."/>
            <person name="Livny J."/>
            <person name="Vlamakis H."/>
            <person name="Clish C."/>
            <person name="Bullock K."/>
            <person name="Deik A."/>
            <person name="Scott J."/>
            <person name="Pierce K.A."/>
            <person name="Xavier R.J."/>
            <person name="Alm E.J."/>
        </authorList>
    </citation>
    <scope>NUCLEOTIDE SEQUENCE [LARGE SCALE GENOMIC DNA]</scope>
    <source>
        <strain evidence="1 2">BIOML-A122</strain>
    </source>
</reference>
<dbReference type="AlphaFoldDB" id="A0A6I0ZVW7"/>
<dbReference type="EMBL" id="WDBI01000004">
    <property type="protein sequence ID" value="KAB6529134.1"/>
    <property type="molecule type" value="Genomic_DNA"/>
</dbReference>
<dbReference type="Proteomes" id="UP000469427">
    <property type="component" value="Unassembled WGS sequence"/>
</dbReference>